<keyword evidence="5" id="KW-0539">Nucleus</keyword>
<dbReference type="Proteomes" id="UP001642260">
    <property type="component" value="Unassembled WGS sequence"/>
</dbReference>
<dbReference type="GO" id="GO:0003677">
    <property type="term" value="F:DNA binding"/>
    <property type="evidence" value="ECO:0007669"/>
    <property type="project" value="UniProtKB-KW"/>
</dbReference>
<dbReference type="Pfam" id="PF03106">
    <property type="entry name" value="WRKY"/>
    <property type="match status" value="1"/>
</dbReference>
<evidence type="ECO:0000256" key="2">
    <source>
        <dbReference type="ARBA" id="ARBA00023015"/>
    </source>
</evidence>
<reference evidence="7 8" key="1">
    <citation type="submission" date="2022-03" db="EMBL/GenBank/DDBJ databases">
        <authorList>
            <person name="Macdonald S."/>
            <person name="Ahmed S."/>
            <person name="Newling K."/>
        </authorList>
    </citation>
    <scope>NUCLEOTIDE SEQUENCE [LARGE SCALE GENOMIC DNA]</scope>
</reference>
<dbReference type="PANTHER" id="PTHR31221">
    <property type="entry name" value="WRKY TRANSCRIPTION FACTOR PROTEIN 1-RELATED"/>
    <property type="match status" value="1"/>
</dbReference>
<evidence type="ECO:0000256" key="5">
    <source>
        <dbReference type="ARBA" id="ARBA00023242"/>
    </source>
</evidence>
<accession>A0ABC8KBY6</accession>
<evidence type="ECO:0000256" key="1">
    <source>
        <dbReference type="ARBA" id="ARBA00004123"/>
    </source>
</evidence>
<keyword evidence="3" id="KW-0238">DNA-binding</keyword>
<dbReference type="AlphaFoldDB" id="A0ABC8KBY6"/>
<dbReference type="InterPro" id="IPR044810">
    <property type="entry name" value="WRKY_plant"/>
</dbReference>
<sequence length="171" mass="19359">MMGVTRQNKTERVIILVESEKDHPEDGFRWRKYGMKNLKGNTNPRKYYRCTYTGCKVKKHVQRSADDVKLVVATYNGLHEHVPPPERIIKSGTNNKFGSSMSQSGRTPFSLSGSQIFPSPLAPQLDMTEYYIAGLSVLPILPVNKNHGVMNRDDEPKIDRVIPTVQRSSRG</sequence>
<comment type="caution">
    <text evidence="7">The sequence shown here is derived from an EMBL/GenBank/DDBJ whole genome shotgun (WGS) entry which is preliminary data.</text>
</comment>
<proteinExistence type="predicted"/>
<dbReference type="InterPro" id="IPR003657">
    <property type="entry name" value="WRKY_dom"/>
</dbReference>
<gene>
    <name evidence="7" type="ORF">ERUC_LOCUS19369</name>
</gene>
<dbReference type="InterPro" id="IPR036576">
    <property type="entry name" value="WRKY_dom_sf"/>
</dbReference>
<keyword evidence="4" id="KW-0804">Transcription</keyword>
<dbReference type="PANTHER" id="PTHR31221:SF261">
    <property type="entry name" value="OS03G0657400 PROTEIN"/>
    <property type="match status" value="1"/>
</dbReference>
<evidence type="ECO:0000256" key="3">
    <source>
        <dbReference type="ARBA" id="ARBA00023125"/>
    </source>
</evidence>
<evidence type="ECO:0000256" key="4">
    <source>
        <dbReference type="ARBA" id="ARBA00023163"/>
    </source>
</evidence>
<dbReference type="SUPFAM" id="SSF118290">
    <property type="entry name" value="WRKY DNA-binding domain"/>
    <property type="match status" value="1"/>
</dbReference>
<feature type="domain" description="WRKY" evidence="6">
    <location>
        <begin position="19"/>
        <end position="84"/>
    </location>
</feature>
<evidence type="ECO:0000259" key="6">
    <source>
        <dbReference type="PROSITE" id="PS50811"/>
    </source>
</evidence>
<dbReference type="SMART" id="SM00774">
    <property type="entry name" value="WRKY"/>
    <property type="match status" value="1"/>
</dbReference>
<protein>
    <recommendedName>
        <fullName evidence="6">WRKY domain-containing protein</fullName>
    </recommendedName>
</protein>
<organism evidence="7 8">
    <name type="scientific">Eruca vesicaria subsp. sativa</name>
    <name type="common">Garden rocket</name>
    <name type="synonym">Eruca sativa</name>
    <dbReference type="NCBI Taxonomy" id="29727"/>
    <lineage>
        <taxon>Eukaryota</taxon>
        <taxon>Viridiplantae</taxon>
        <taxon>Streptophyta</taxon>
        <taxon>Embryophyta</taxon>
        <taxon>Tracheophyta</taxon>
        <taxon>Spermatophyta</taxon>
        <taxon>Magnoliopsida</taxon>
        <taxon>eudicotyledons</taxon>
        <taxon>Gunneridae</taxon>
        <taxon>Pentapetalae</taxon>
        <taxon>rosids</taxon>
        <taxon>malvids</taxon>
        <taxon>Brassicales</taxon>
        <taxon>Brassicaceae</taxon>
        <taxon>Brassiceae</taxon>
        <taxon>Eruca</taxon>
    </lineage>
</organism>
<dbReference type="PROSITE" id="PS50811">
    <property type="entry name" value="WRKY"/>
    <property type="match status" value="1"/>
</dbReference>
<dbReference type="EMBL" id="CAKOAT010184488">
    <property type="protein sequence ID" value="CAH8353614.1"/>
    <property type="molecule type" value="Genomic_DNA"/>
</dbReference>
<comment type="subcellular location">
    <subcellularLocation>
        <location evidence="1">Nucleus</location>
    </subcellularLocation>
</comment>
<keyword evidence="8" id="KW-1185">Reference proteome</keyword>
<name>A0ABC8KBY6_ERUVS</name>
<dbReference type="GO" id="GO:0005634">
    <property type="term" value="C:nucleus"/>
    <property type="evidence" value="ECO:0007669"/>
    <property type="project" value="UniProtKB-SubCell"/>
</dbReference>
<keyword evidence="2" id="KW-0805">Transcription regulation</keyword>
<evidence type="ECO:0000313" key="8">
    <source>
        <dbReference type="Proteomes" id="UP001642260"/>
    </source>
</evidence>
<evidence type="ECO:0000313" key="7">
    <source>
        <dbReference type="EMBL" id="CAH8353614.1"/>
    </source>
</evidence>
<dbReference type="Gene3D" id="2.20.25.80">
    <property type="entry name" value="WRKY domain"/>
    <property type="match status" value="1"/>
</dbReference>